<protein>
    <recommendedName>
        <fullName evidence="3 7">UTP--glucose-1-phosphate uridylyltransferase</fullName>
        <ecNumber evidence="2 7">2.7.7.9</ecNumber>
    </recommendedName>
    <alternativeName>
        <fullName evidence="7">UDP-glucose pyrophosphorylase</fullName>
    </alternativeName>
</protein>
<accession>A0AA46ADU3</accession>
<comment type="similarity">
    <text evidence="1 7">Belongs to the UDPGP type 2 family.</text>
</comment>
<dbReference type="InterPro" id="IPR029044">
    <property type="entry name" value="Nucleotide-diphossugar_trans"/>
</dbReference>
<evidence type="ECO:0000256" key="4">
    <source>
        <dbReference type="ARBA" id="ARBA00022679"/>
    </source>
</evidence>
<dbReference type="CDD" id="cd02541">
    <property type="entry name" value="UGPase_prokaryotic"/>
    <property type="match status" value="1"/>
</dbReference>
<dbReference type="Pfam" id="PF00483">
    <property type="entry name" value="NTP_transferase"/>
    <property type="match status" value="1"/>
</dbReference>
<evidence type="ECO:0000256" key="7">
    <source>
        <dbReference type="RuleBase" id="RU361259"/>
    </source>
</evidence>
<evidence type="ECO:0000256" key="3">
    <source>
        <dbReference type="ARBA" id="ARBA00019048"/>
    </source>
</evidence>
<dbReference type="Proteomes" id="UP001157947">
    <property type="component" value="Unassembled WGS sequence"/>
</dbReference>
<comment type="catalytic activity">
    <reaction evidence="6 7">
        <text>alpha-D-glucose 1-phosphate + UTP + H(+) = UDP-alpha-D-glucose + diphosphate</text>
        <dbReference type="Rhea" id="RHEA:19889"/>
        <dbReference type="ChEBI" id="CHEBI:15378"/>
        <dbReference type="ChEBI" id="CHEBI:33019"/>
        <dbReference type="ChEBI" id="CHEBI:46398"/>
        <dbReference type="ChEBI" id="CHEBI:58601"/>
        <dbReference type="ChEBI" id="CHEBI:58885"/>
        <dbReference type="EC" id="2.7.7.9"/>
    </reaction>
</comment>
<evidence type="ECO:0000256" key="1">
    <source>
        <dbReference type="ARBA" id="ARBA00006890"/>
    </source>
</evidence>
<keyword evidence="4 7" id="KW-0808">Transferase</keyword>
<keyword evidence="10" id="KW-1185">Reference proteome</keyword>
<evidence type="ECO:0000256" key="5">
    <source>
        <dbReference type="ARBA" id="ARBA00022695"/>
    </source>
</evidence>
<dbReference type="EMBL" id="FXTX01000005">
    <property type="protein sequence ID" value="SMP07263.1"/>
    <property type="molecule type" value="Genomic_DNA"/>
</dbReference>
<dbReference type="AlphaFoldDB" id="A0AA46ADU3"/>
<dbReference type="EC" id="2.7.7.9" evidence="2 7"/>
<dbReference type="GO" id="GO:0006011">
    <property type="term" value="P:UDP-alpha-D-glucose metabolic process"/>
    <property type="evidence" value="ECO:0007669"/>
    <property type="project" value="InterPro"/>
</dbReference>
<dbReference type="InterPro" id="IPR005771">
    <property type="entry name" value="GalU_uridylyltTrfase_bac/arc"/>
</dbReference>
<dbReference type="Gene3D" id="3.90.550.10">
    <property type="entry name" value="Spore Coat Polysaccharide Biosynthesis Protein SpsA, Chain A"/>
    <property type="match status" value="1"/>
</dbReference>
<dbReference type="InterPro" id="IPR005835">
    <property type="entry name" value="NTP_transferase_dom"/>
</dbReference>
<dbReference type="RefSeq" id="WP_265134036.1">
    <property type="nucleotide sequence ID" value="NZ_FXTX01000005.1"/>
</dbReference>
<reference evidence="9" key="1">
    <citation type="submission" date="2017-05" db="EMBL/GenBank/DDBJ databases">
        <authorList>
            <person name="Varghese N."/>
            <person name="Submissions S."/>
        </authorList>
    </citation>
    <scope>NUCLEOTIDE SEQUENCE</scope>
    <source>
        <strain evidence="9">DSM 18763</strain>
    </source>
</reference>
<organism evidence="9 10">
    <name type="scientific">Venenivibrio stagnispumantis</name>
    <dbReference type="NCBI Taxonomy" id="407998"/>
    <lineage>
        <taxon>Bacteria</taxon>
        <taxon>Pseudomonadati</taxon>
        <taxon>Aquificota</taxon>
        <taxon>Aquificia</taxon>
        <taxon>Aquificales</taxon>
        <taxon>Hydrogenothermaceae</taxon>
        <taxon>Venenivibrio</taxon>
    </lineage>
</organism>
<evidence type="ECO:0000256" key="6">
    <source>
        <dbReference type="ARBA" id="ARBA00048128"/>
    </source>
</evidence>
<dbReference type="SUPFAM" id="SSF53448">
    <property type="entry name" value="Nucleotide-diphospho-sugar transferases"/>
    <property type="match status" value="1"/>
</dbReference>
<dbReference type="PANTHER" id="PTHR43197">
    <property type="entry name" value="UTP--GLUCOSE-1-PHOSPHATE URIDYLYLTRANSFERASE"/>
    <property type="match status" value="1"/>
</dbReference>
<dbReference type="PANTHER" id="PTHR43197:SF1">
    <property type="entry name" value="UTP--GLUCOSE-1-PHOSPHATE URIDYLYLTRANSFERASE"/>
    <property type="match status" value="1"/>
</dbReference>
<evidence type="ECO:0000256" key="2">
    <source>
        <dbReference type="ARBA" id="ARBA00012415"/>
    </source>
</evidence>
<evidence type="ECO:0000313" key="9">
    <source>
        <dbReference type="EMBL" id="SMP07263.1"/>
    </source>
</evidence>
<evidence type="ECO:0000313" key="10">
    <source>
        <dbReference type="Proteomes" id="UP001157947"/>
    </source>
</evidence>
<dbReference type="NCBIfam" id="TIGR01099">
    <property type="entry name" value="galU"/>
    <property type="match status" value="1"/>
</dbReference>
<proteinExistence type="inferred from homology"/>
<name>A0AA46ADU3_9AQUI</name>
<evidence type="ECO:0000259" key="8">
    <source>
        <dbReference type="Pfam" id="PF00483"/>
    </source>
</evidence>
<sequence length="288" mass="32434">MKKVRKAVIPVAGFGTRFLPATKSSPKEMMPLVDRPIIHYIVEEAVNSGIDTIIFVTGRHKRSIEDYFDYTPELENVLLKSGKKEYIEMLRQISNMADFVYIRQKEQKGLGDAVYTAHALIGDEPFAVLLGDEIIKNPQNPAIKQLIDIYYKFGKSVIGTIEVPKEEVSKYGIISGKEIEKGLKLVDTLIEKPSIEEAPSTSAIVGRYVLTPQIMDALKETKPGKGGEIQLTDALMLLRQSEVIYAKDIEGKRHDTGNKIGYIKALIDFALEREDIKDEVRKILEEYC</sequence>
<gene>
    <name evidence="9" type="ORF">SAMN06264868_10515</name>
</gene>
<feature type="domain" description="Nucleotidyl transferase" evidence="8">
    <location>
        <begin position="6"/>
        <end position="265"/>
    </location>
</feature>
<comment type="caution">
    <text evidence="9">The sequence shown here is derived from an EMBL/GenBank/DDBJ whole genome shotgun (WGS) entry which is preliminary data.</text>
</comment>
<dbReference type="GO" id="GO:0003983">
    <property type="term" value="F:UTP:glucose-1-phosphate uridylyltransferase activity"/>
    <property type="evidence" value="ECO:0007669"/>
    <property type="project" value="UniProtKB-EC"/>
</dbReference>
<keyword evidence="5 7" id="KW-0548">Nucleotidyltransferase</keyword>